<dbReference type="SUPFAM" id="SSF53474">
    <property type="entry name" value="alpha/beta-Hydrolases"/>
    <property type="match status" value="1"/>
</dbReference>
<dbReference type="PANTHER" id="PTHR47175:SF2">
    <property type="entry name" value="LIPASE ATG15-RELATED"/>
    <property type="match status" value="1"/>
</dbReference>
<keyword evidence="16" id="KW-0325">Glycoprotein</keyword>
<dbReference type="InterPro" id="IPR050805">
    <property type="entry name" value="ATG15_Lipase"/>
</dbReference>
<evidence type="ECO:0000313" key="22">
    <source>
        <dbReference type="Proteomes" id="UP000027265"/>
    </source>
</evidence>
<comment type="function">
    <text evidence="17">Lipase which is essential for lysis of subvacuolar cytoplasm to vacuole targeted bodies and intravacuolar autophagic bodies. Involved in the lysis of intravacuolar multivesicular body (MVB) vesicles. The intravacuolar membrane disintegration by ATG15 is critical to life span extension.</text>
</comment>
<dbReference type="GO" id="GO:0034496">
    <property type="term" value="P:multivesicular body membrane disassembly"/>
    <property type="evidence" value="ECO:0007669"/>
    <property type="project" value="TreeGrafter"/>
</dbReference>
<evidence type="ECO:0000256" key="15">
    <source>
        <dbReference type="ARBA" id="ARBA00023136"/>
    </source>
</evidence>
<evidence type="ECO:0000256" key="7">
    <source>
        <dbReference type="ARBA" id="ARBA00022692"/>
    </source>
</evidence>
<dbReference type="GO" id="GO:0032585">
    <property type="term" value="C:multivesicular body membrane"/>
    <property type="evidence" value="ECO:0007669"/>
    <property type="project" value="UniProtKB-SubCell"/>
</dbReference>
<evidence type="ECO:0000256" key="18">
    <source>
        <dbReference type="ARBA" id="ARBA00029828"/>
    </source>
</evidence>
<evidence type="ECO:0000256" key="9">
    <source>
        <dbReference type="ARBA" id="ARBA00022801"/>
    </source>
</evidence>
<keyword evidence="10" id="KW-0442">Lipid degradation</keyword>
<evidence type="ECO:0000256" key="16">
    <source>
        <dbReference type="ARBA" id="ARBA00023180"/>
    </source>
</evidence>
<dbReference type="InterPro" id="IPR029058">
    <property type="entry name" value="AB_hydrolase_fold"/>
</dbReference>
<dbReference type="GO" id="GO:0005775">
    <property type="term" value="C:vacuolar lumen"/>
    <property type="evidence" value="ECO:0007669"/>
    <property type="project" value="TreeGrafter"/>
</dbReference>
<evidence type="ECO:0000259" key="20">
    <source>
        <dbReference type="Pfam" id="PF01764"/>
    </source>
</evidence>
<sequence>MIPSLLILSLSSIVFAAQDISFQPQHKFHLSSDHSSLNIQSPAFTSPLDITPTWTLKSTQSTLYRPRSQSAYQHARLLSLQRGQSVPVEWDQVKVTGPDLTDRHTVAQLGRMTGNAYALPGEKNWYEIDDDWSTVRSFPIGWDPSSEPGFRGHVFLTPSNTTAVLSIKGTTLTGPTSKSDKFNDNLLFSCCCARVDVTWVFKQVCGCYRKGWRCDNVCLRDALVEDSLFYSVGINLVNNLTAMYPNADIWLVGHSLGGALASLLGTTFGLPAIAFESPGELLAAQRLALPLPPSPPNSSHLPTSLAPVTHIYHTADPIPLGTCTGTLSPCSQAGYALETRCHLGKSIVYDTVGKMGWRVDVRTHTIKNVVTRLLDVEGLSWDDREGGEEGDGLEVPRARVEDGCVDCYKWEFGDYDDEGTEDDLDLDLGVGLGVEVGAL</sequence>
<dbReference type="GO" id="GO:0046461">
    <property type="term" value="P:neutral lipid catabolic process"/>
    <property type="evidence" value="ECO:0007669"/>
    <property type="project" value="TreeGrafter"/>
</dbReference>
<dbReference type="OrthoDB" id="58570at2759"/>
<dbReference type="GO" id="GO:0034727">
    <property type="term" value="P:piecemeal microautophagy of the nucleus"/>
    <property type="evidence" value="ECO:0007669"/>
    <property type="project" value="TreeGrafter"/>
</dbReference>
<comment type="catalytic activity">
    <reaction evidence="1">
        <text>a triacylglycerol + H2O = a diacylglycerol + a fatty acid + H(+)</text>
        <dbReference type="Rhea" id="RHEA:12044"/>
        <dbReference type="ChEBI" id="CHEBI:15377"/>
        <dbReference type="ChEBI" id="CHEBI:15378"/>
        <dbReference type="ChEBI" id="CHEBI:17855"/>
        <dbReference type="ChEBI" id="CHEBI:18035"/>
        <dbReference type="ChEBI" id="CHEBI:28868"/>
        <dbReference type="EC" id="3.1.1.3"/>
    </reaction>
</comment>
<keyword evidence="8" id="KW-0967">Endosome</keyword>
<proteinExistence type="inferred from homology"/>
<keyword evidence="14" id="KW-0443">Lipid metabolism</keyword>
<evidence type="ECO:0000256" key="10">
    <source>
        <dbReference type="ARBA" id="ARBA00022963"/>
    </source>
</evidence>
<dbReference type="Proteomes" id="UP000027265">
    <property type="component" value="Unassembled WGS sequence"/>
</dbReference>
<evidence type="ECO:0000256" key="12">
    <source>
        <dbReference type="ARBA" id="ARBA00022989"/>
    </source>
</evidence>
<dbReference type="GO" id="GO:0004806">
    <property type="term" value="F:triacylglycerol lipase activity"/>
    <property type="evidence" value="ECO:0007669"/>
    <property type="project" value="UniProtKB-EC"/>
</dbReference>
<feature type="signal peptide" evidence="19">
    <location>
        <begin position="1"/>
        <end position="16"/>
    </location>
</feature>
<dbReference type="EMBL" id="KL197713">
    <property type="protein sequence ID" value="KDQ60934.1"/>
    <property type="molecule type" value="Genomic_DNA"/>
</dbReference>
<dbReference type="Gene3D" id="3.40.50.1820">
    <property type="entry name" value="alpha/beta hydrolase"/>
    <property type="match status" value="1"/>
</dbReference>
<dbReference type="GO" id="GO:0006660">
    <property type="term" value="P:phosphatidylserine catabolic process"/>
    <property type="evidence" value="ECO:0007669"/>
    <property type="project" value="TreeGrafter"/>
</dbReference>
<evidence type="ECO:0000256" key="11">
    <source>
        <dbReference type="ARBA" id="ARBA00022968"/>
    </source>
</evidence>
<evidence type="ECO:0000256" key="19">
    <source>
        <dbReference type="SAM" id="SignalP"/>
    </source>
</evidence>
<evidence type="ECO:0000256" key="2">
    <source>
        <dbReference type="ARBA" id="ARBA00004270"/>
    </source>
</evidence>
<dbReference type="InParanoid" id="A0A067Q1W9"/>
<dbReference type="Pfam" id="PF01764">
    <property type="entry name" value="Lipase_3"/>
    <property type="match status" value="1"/>
</dbReference>
<dbReference type="FunCoup" id="A0A067Q1W9">
    <property type="interactions" value="64"/>
</dbReference>
<evidence type="ECO:0000313" key="21">
    <source>
        <dbReference type="EMBL" id="KDQ60934.1"/>
    </source>
</evidence>
<evidence type="ECO:0000256" key="17">
    <source>
        <dbReference type="ARBA" id="ARBA00024663"/>
    </source>
</evidence>
<evidence type="ECO:0000256" key="1">
    <source>
        <dbReference type="ARBA" id="ARBA00001024"/>
    </source>
</evidence>
<name>A0A067Q1W9_9AGAM</name>
<dbReference type="AlphaFoldDB" id="A0A067Q1W9"/>
<evidence type="ECO:0000256" key="6">
    <source>
        <dbReference type="ARBA" id="ARBA00013279"/>
    </source>
</evidence>
<evidence type="ECO:0000256" key="4">
    <source>
        <dbReference type="ARBA" id="ARBA00010701"/>
    </source>
</evidence>
<reference evidence="22" key="1">
    <citation type="journal article" date="2014" name="Proc. Natl. Acad. Sci. U.S.A.">
        <title>Extensive sampling of basidiomycete genomes demonstrates inadequacy of the white-rot/brown-rot paradigm for wood decay fungi.</title>
        <authorList>
            <person name="Riley R."/>
            <person name="Salamov A.A."/>
            <person name="Brown D.W."/>
            <person name="Nagy L.G."/>
            <person name="Floudas D."/>
            <person name="Held B.W."/>
            <person name="Levasseur A."/>
            <person name="Lombard V."/>
            <person name="Morin E."/>
            <person name="Otillar R."/>
            <person name="Lindquist E.A."/>
            <person name="Sun H."/>
            <person name="LaButti K.M."/>
            <person name="Schmutz J."/>
            <person name="Jabbour D."/>
            <person name="Luo H."/>
            <person name="Baker S.E."/>
            <person name="Pisabarro A.G."/>
            <person name="Walton J.D."/>
            <person name="Blanchette R.A."/>
            <person name="Henrissat B."/>
            <person name="Martin F."/>
            <person name="Cullen D."/>
            <person name="Hibbett D.S."/>
            <person name="Grigoriev I.V."/>
        </authorList>
    </citation>
    <scope>NUCLEOTIDE SEQUENCE [LARGE SCALE GENOMIC DNA]</scope>
    <source>
        <strain evidence="22">MUCL 33604</strain>
    </source>
</reference>
<feature type="chain" id="PRO_5001647195" description="triacylglycerol lipase" evidence="19">
    <location>
        <begin position="17"/>
        <end position="439"/>
    </location>
</feature>
<dbReference type="GO" id="GO:0004620">
    <property type="term" value="F:phospholipase activity"/>
    <property type="evidence" value="ECO:0007669"/>
    <property type="project" value="TreeGrafter"/>
</dbReference>
<dbReference type="PANTHER" id="PTHR47175">
    <property type="entry name" value="LIPASE ATG15-RELATED"/>
    <property type="match status" value="1"/>
</dbReference>
<dbReference type="HOGENOM" id="CLU_028295_1_1_1"/>
<keyword evidence="22" id="KW-1185">Reference proteome</keyword>
<dbReference type="InterPro" id="IPR002921">
    <property type="entry name" value="Fungal_lipase-type"/>
</dbReference>
<keyword evidence="9" id="KW-0378">Hydrolase</keyword>
<protein>
    <recommendedName>
        <fullName evidence="6">triacylglycerol lipase</fullName>
        <ecNumber evidence="6">3.1.1.3</ecNumber>
    </recommendedName>
    <alternativeName>
        <fullName evidence="18">Autophagy-related protein 15</fullName>
    </alternativeName>
</protein>
<dbReference type="EC" id="3.1.1.3" evidence="6"/>
<evidence type="ECO:0000256" key="13">
    <source>
        <dbReference type="ARBA" id="ARBA00023006"/>
    </source>
</evidence>
<dbReference type="CDD" id="cd00519">
    <property type="entry name" value="Lipase_3"/>
    <property type="match status" value="1"/>
</dbReference>
<comment type="similarity">
    <text evidence="4">Belongs to the AB hydrolase superfamily. Lipase family.</text>
</comment>
<feature type="domain" description="Fungal lipase-type" evidence="20">
    <location>
        <begin position="237"/>
        <end position="266"/>
    </location>
</feature>
<dbReference type="STRING" id="933084.A0A067Q1W9"/>
<gene>
    <name evidence="21" type="ORF">JAAARDRAFT_124536</name>
</gene>
<comment type="subunit">
    <text evidence="5">Binds to both phosphatidylinositol (PI) and phosphatidylinositol 3,5-bisphosphate (PIP2).</text>
</comment>
<evidence type="ECO:0000256" key="8">
    <source>
        <dbReference type="ARBA" id="ARBA00022753"/>
    </source>
</evidence>
<evidence type="ECO:0000256" key="5">
    <source>
        <dbReference type="ARBA" id="ARBA00011137"/>
    </source>
</evidence>
<keyword evidence="19" id="KW-0732">Signal</keyword>
<keyword evidence="12" id="KW-1133">Transmembrane helix</keyword>
<keyword evidence="11" id="KW-0735">Signal-anchor</keyword>
<keyword evidence="13" id="KW-0072">Autophagy</keyword>
<organism evidence="21 22">
    <name type="scientific">Jaapia argillacea MUCL 33604</name>
    <dbReference type="NCBI Taxonomy" id="933084"/>
    <lineage>
        <taxon>Eukaryota</taxon>
        <taxon>Fungi</taxon>
        <taxon>Dikarya</taxon>
        <taxon>Basidiomycota</taxon>
        <taxon>Agaricomycotina</taxon>
        <taxon>Agaricomycetes</taxon>
        <taxon>Agaricomycetidae</taxon>
        <taxon>Jaapiales</taxon>
        <taxon>Jaapiaceae</taxon>
        <taxon>Jaapia</taxon>
    </lineage>
</organism>
<accession>A0A067Q1W9</accession>
<keyword evidence="15" id="KW-0472">Membrane</keyword>
<comment type="subcellular location">
    <subcellularLocation>
        <location evidence="3">Endosome</location>
        <location evidence="3">Multivesicular body membrane</location>
        <topology evidence="3">Single-pass type II membrane protein</topology>
    </subcellularLocation>
    <subcellularLocation>
        <location evidence="2">Prevacuolar compartment membrane</location>
        <topology evidence="2">Single-pass type II membrane protein</topology>
    </subcellularLocation>
</comment>
<evidence type="ECO:0000256" key="3">
    <source>
        <dbReference type="ARBA" id="ARBA00004343"/>
    </source>
</evidence>
<evidence type="ECO:0000256" key="14">
    <source>
        <dbReference type="ARBA" id="ARBA00023098"/>
    </source>
</evidence>
<keyword evidence="7" id="KW-0812">Transmembrane</keyword>